<reference evidence="6 7" key="1">
    <citation type="submission" date="2016-10" db="EMBL/GenBank/DDBJ databases">
        <authorList>
            <person name="de Groot N.N."/>
        </authorList>
    </citation>
    <scope>NUCLEOTIDE SEQUENCE [LARGE SCALE GENOMIC DNA]</scope>
    <source>
        <strain evidence="6 7">DSM 21633</strain>
    </source>
</reference>
<evidence type="ECO:0000256" key="4">
    <source>
        <dbReference type="ARBA" id="ARBA00022840"/>
    </source>
</evidence>
<dbReference type="STRING" id="571933.SAMN05216362_11026"/>
<dbReference type="InterPro" id="IPR003593">
    <property type="entry name" value="AAA+_ATPase"/>
</dbReference>
<dbReference type="PANTHER" id="PTHR42734:SF17">
    <property type="entry name" value="METAL TRANSPORT SYSTEM ATP-BINDING PROTEIN TM_0124-RELATED"/>
    <property type="match status" value="1"/>
</dbReference>
<dbReference type="EMBL" id="FOES01000010">
    <property type="protein sequence ID" value="SEQ28280.1"/>
    <property type="molecule type" value="Genomic_DNA"/>
</dbReference>
<keyword evidence="3" id="KW-0547">Nucleotide-binding</keyword>
<dbReference type="GO" id="GO:0016887">
    <property type="term" value="F:ATP hydrolysis activity"/>
    <property type="evidence" value="ECO:0007669"/>
    <property type="project" value="InterPro"/>
</dbReference>
<organism evidence="6 7">
    <name type="scientific">Piscibacillus halophilus</name>
    <dbReference type="NCBI Taxonomy" id="571933"/>
    <lineage>
        <taxon>Bacteria</taxon>
        <taxon>Bacillati</taxon>
        <taxon>Bacillota</taxon>
        <taxon>Bacilli</taxon>
        <taxon>Bacillales</taxon>
        <taxon>Bacillaceae</taxon>
        <taxon>Piscibacillus</taxon>
    </lineage>
</organism>
<dbReference type="OrthoDB" id="9806726at2"/>
<keyword evidence="2" id="KW-0813">Transport</keyword>
<evidence type="ECO:0000256" key="3">
    <source>
        <dbReference type="ARBA" id="ARBA00022741"/>
    </source>
</evidence>
<dbReference type="SUPFAM" id="SSF52540">
    <property type="entry name" value="P-loop containing nucleoside triphosphate hydrolases"/>
    <property type="match status" value="1"/>
</dbReference>
<dbReference type="AlphaFoldDB" id="A0A1H9ERC3"/>
<protein>
    <submittedName>
        <fullName evidence="6">Zinc transport system ATP-binding protein</fullName>
    </submittedName>
</protein>
<dbReference type="SMART" id="SM00382">
    <property type="entry name" value="AAA"/>
    <property type="match status" value="1"/>
</dbReference>
<gene>
    <name evidence="6" type="ORF">SAMN05216362_11026</name>
</gene>
<dbReference type="RefSeq" id="WP_091773244.1">
    <property type="nucleotide sequence ID" value="NZ_CAESCL010000062.1"/>
</dbReference>
<dbReference type="InterPro" id="IPR027417">
    <property type="entry name" value="P-loop_NTPase"/>
</dbReference>
<dbReference type="Gene3D" id="3.40.50.300">
    <property type="entry name" value="P-loop containing nucleotide triphosphate hydrolases"/>
    <property type="match status" value="1"/>
</dbReference>
<comment type="similarity">
    <text evidence="1">Belongs to the ABC transporter superfamily.</text>
</comment>
<keyword evidence="7" id="KW-1185">Reference proteome</keyword>
<sequence length="251" mass="28162">MSDPIVTVQNVYHRYDQQTVLENINFNIEEGAFVGLVGPNGSGKTTLIKLMLGIEKLQRGNITAFGQPIQKFKNKGRISYVSQKANSFSRGFPATVKEVVSMGVIHNQRRFLPDQKKDQGLVKSALQKVNMEEYINRNIGDLSGGQQQRVFIARAIANNPKLLILDEPTVGVDSQNVEQFYDLLSKLNQELGITLVLVSHDIGAITTYVTDLLCLNRSIHYHGNPNEFESLTDEQRSILYGHQINTITHNH</sequence>
<accession>A0A1H9ERC3</accession>
<name>A0A1H9ERC3_9BACI</name>
<evidence type="ECO:0000259" key="5">
    <source>
        <dbReference type="PROSITE" id="PS50893"/>
    </source>
</evidence>
<evidence type="ECO:0000313" key="7">
    <source>
        <dbReference type="Proteomes" id="UP000199427"/>
    </source>
</evidence>
<feature type="domain" description="ABC transporter" evidence="5">
    <location>
        <begin position="6"/>
        <end position="241"/>
    </location>
</feature>
<dbReference type="Proteomes" id="UP000199427">
    <property type="component" value="Unassembled WGS sequence"/>
</dbReference>
<dbReference type="PROSITE" id="PS50893">
    <property type="entry name" value="ABC_TRANSPORTER_2"/>
    <property type="match status" value="1"/>
</dbReference>
<keyword evidence="4 6" id="KW-0067">ATP-binding</keyword>
<proteinExistence type="inferred from homology"/>
<dbReference type="CDD" id="cd03235">
    <property type="entry name" value="ABC_Metallic_Cations"/>
    <property type="match status" value="1"/>
</dbReference>
<dbReference type="InterPro" id="IPR050153">
    <property type="entry name" value="Metal_Ion_Import_ABC"/>
</dbReference>
<dbReference type="PROSITE" id="PS00211">
    <property type="entry name" value="ABC_TRANSPORTER_1"/>
    <property type="match status" value="1"/>
</dbReference>
<evidence type="ECO:0000313" key="6">
    <source>
        <dbReference type="EMBL" id="SEQ28280.1"/>
    </source>
</evidence>
<dbReference type="FunFam" id="3.40.50.300:FF:000134">
    <property type="entry name" value="Iron-enterobactin ABC transporter ATP-binding protein"/>
    <property type="match status" value="1"/>
</dbReference>
<dbReference type="Pfam" id="PF00005">
    <property type="entry name" value="ABC_tran"/>
    <property type="match status" value="1"/>
</dbReference>
<dbReference type="InterPro" id="IPR003439">
    <property type="entry name" value="ABC_transporter-like_ATP-bd"/>
</dbReference>
<evidence type="ECO:0000256" key="1">
    <source>
        <dbReference type="ARBA" id="ARBA00005417"/>
    </source>
</evidence>
<dbReference type="PANTHER" id="PTHR42734">
    <property type="entry name" value="METAL TRANSPORT SYSTEM ATP-BINDING PROTEIN TM_0124-RELATED"/>
    <property type="match status" value="1"/>
</dbReference>
<dbReference type="GO" id="GO:0005524">
    <property type="term" value="F:ATP binding"/>
    <property type="evidence" value="ECO:0007669"/>
    <property type="project" value="UniProtKB-KW"/>
</dbReference>
<dbReference type="InterPro" id="IPR017871">
    <property type="entry name" value="ABC_transporter-like_CS"/>
</dbReference>
<evidence type="ECO:0000256" key="2">
    <source>
        <dbReference type="ARBA" id="ARBA00022448"/>
    </source>
</evidence>